<evidence type="ECO:0000313" key="2">
    <source>
        <dbReference type="Proteomes" id="UP000658127"/>
    </source>
</evidence>
<reference evidence="2" key="1">
    <citation type="journal article" date="2019" name="Int. J. Syst. Evol. Microbiol.">
        <title>The Global Catalogue of Microorganisms (GCM) 10K type strain sequencing project: providing services to taxonomists for standard genome sequencing and annotation.</title>
        <authorList>
            <consortium name="The Broad Institute Genomics Platform"/>
            <consortium name="The Broad Institute Genome Sequencing Center for Infectious Disease"/>
            <person name="Wu L."/>
            <person name="Ma J."/>
        </authorList>
    </citation>
    <scope>NUCLEOTIDE SEQUENCE [LARGE SCALE GENOMIC DNA]</scope>
    <source>
        <strain evidence="2">CGMCC 4.7329</strain>
    </source>
</reference>
<dbReference type="Proteomes" id="UP000658127">
    <property type="component" value="Unassembled WGS sequence"/>
</dbReference>
<organism evidence="1 2">
    <name type="scientific">Nocardia rhizosphaerihabitans</name>
    <dbReference type="NCBI Taxonomy" id="1691570"/>
    <lineage>
        <taxon>Bacteria</taxon>
        <taxon>Bacillati</taxon>
        <taxon>Actinomycetota</taxon>
        <taxon>Actinomycetes</taxon>
        <taxon>Mycobacteriales</taxon>
        <taxon>Nocardiaceae</taxon>
        <taxon>Nocardia</taxon>
    </lineage>
</organism>
<comment type="caution">
    <text evidence="1">The sequence shown here is derived from an EMBL/GenBank/DDBJ whole genome shotgun (WGS) entry which is preliminary data.</text>
</comment>
<name>A0ABQ2KDE2_9NOCA</name>
<protein>
    <recommendedName>
        <fullName evidence="3">PIN domain-containing protein</fullName>
    </recommendedName>
</protein>
<dbReference type="EMBL" id="BMNE01000002">
    <property type="protein sequence ID" value="GGN77956.1"/>
    <property type="molecule type" value="Genomic_DNA"/>
</dbReference>
<keyword evidence="2" id="KW-1185">Reference proteome</keyword>
<accession>A0ABQ2KDE2</accession>
<evidence type="ECO:0008006" key="3">
    <source>
        <dbReference type="Google" id="ProtNLM"/>
    </source>
</evidence>
<sequence>MTPAIHLLDTSGLFHIATEPYQKSWADQLTAGVIAICPIVDWSFSTRPDHWRTGWKGNGTYATFSAG</sequence>
<evidence type="ECO:0000313" key="1">
    <source>
        <dbReference type="EMBL" id="GGN77956.1"/>
    </source>
</evidence>
<gene>
    <name evidence="1" type="ORF">GCM10011610_25020</name>
</gene>
<proteinExistence type="predicted"/>